<protein>
    <recommendedName>
        <fullName evidence="3">Transcriptional regulator, AbiEi antitoxin, Type IV TA system</fullName>
    </recommendedName>
</protein>
<dbReference type="Proteomes" id="UP001305521">
    <property type="component" value="Chromosome"/>
</dbReference>
<dbReference type="RefSeq" id="WP_318647097.1">
    <property type="nucleotide sequence ID" value="NZ_CP137852.1"/>
</dbReference>
<evidence type="ECO:0000313" key="2">
    <source>
        <dbReference type="Proteomes" id="UP001305521"/>
    </source>
</evidence>
<accession>A0ABZ0PC20</accession>
<keyword evidence="2" id="KW-1185">Reference proteome</keyword>
<proteinExistence type="predicted"/>
<sequence>MSDEPPRLSAEAVALLLEVLDLEEPFLNGAVAEMSPGPVGMLRASGLLVPHGHEIVSASLSDHDDAPVTLIRSEKAGGLACFSPSGGLIAVPAARLVRYRVEIANTLAAVANDLALPSTRLLRPLIDGLLWEIGDARLGKRPARVQTWFARRLWHAAVRAQVSAALLARPYPRDVIILCSSRAARLREVTLPGTILVPIRDVLAAADSLAVSGEILDARMRGVAVAAAPGPLDLSPDGTRLRIHGGEPIVFRSDDHIEAIRKLVNGFYAGRRVPIRELTDHGTLHRHFGGVKWKLLKPYLTSAKGAWGFDL</sequence>
<evidence type="ECO:0008006" key="3">
    <source>
        <dbReference type="Google" id="ProtNLM"/>
    </source>
</evidence>
<organism evidence="1 2">
    <name type="scientific">Sediminicoccus rosea</name>
    <dbReference type="NCBI Taxonomy" id="1225128"/>
    <lineage>
        <taxon>Bacteria</taxon>
        <taxon>Pseudomonadati</taxon>
        <taxon>Pseudomonadota</taxon>
        <taxon>Alphaproteobacteria</taxon>
        <taxon>Acetobacterales</taxon>
        <taxon>Roseomonadaceae</taxon>
        <taxon>Sediminicoccus</taxon>
    </lineage>
</organism>
<gene>
    <name evidence="1" type="ORF">R9Z33_13475</name>
</gene>
<name>A0ABZ0PC20_9PROT</name>
<dbReference type="EMBL" id="CP137852">
    <property type="protein sequence ID" value="WPB83116.1"/>
    <property type="molecule type" value="Genomic_DNA"/>
</dbReference>
<reference evidence="1 2" key="1">
    <citation type="submission" date="2023-11" db="EMBL/GenBank/DDBJ databases">
        <title>Arctic aerobic anoxygenic photoheterotroph Sediminicoccus rosea KRV36 adapts its photosynthesis to long days of polar summer.</title>
        <authorList>
            <person name="Tomasch J."/>
            <person name="Kopejtka K."/>
            <person name="Bily T."/>
            <person name="Gardiner A.T."/>
            <person name="Gardian Z."/>
            <person name="Shivaramu S."/>
            <person name="Koblizek M."/>
            <person name="Engelhardt F."/>
            <person name="Kaftan D."/>
        </authorList>
    </citation>
    <scope>NUCLEOTIDE SEQUENCE [LARGE SCALE GENOMIC DNA]</scope>
    <source>
        <strain evidence="1 2">R-30</strain>
    </source>
</reference>
<evidence type="ECO:0000313" key="1">
    <source>
        <dbReference type="EMBL" id="WPB83116.1"/>
    </source>
</evidence>